<accession>A0A5C8HY31</accession>
<evidence type="ECO:0000313" key="2">
    <source>
        <dbReference type="EMBL" id="TXK10240.1"/>
    </source>
</evidence>
<proteinExistence type="predicted"/>
<dbReference type="EMBL" id="VRSV01000002">
    <property type="protein sequence ID" value="TXK10240.1"/>
    <property type="molecule type" value="Genomic_DNA"/>
</dbReference>
<organism evidence="2 3">
    <name type="scientific">Microbacterium hatanonis</name>
    <dbReference type="NCBI Taxonomy" id="404366"/>
    <lineage>
        <taxon>Bacteria</taxon>
        <taxon>Bacillati</taxon>
        <taxon>Actinomycetota</taxon>
        <taxon>Actinomycetes</taxon>
        <taxon>Micrococcales</taxon>
        <taxon>Microbacteriaceae</taxon>
        <taxon>Microbacterium</taxon>
    </lineage>
</organism>
<protein>
    <submittedName>
        <fullName evidence="2">MarR family transcriptional regulator</fullName>
    </submittedName>
</protein>
<keyword evidence="3" id="KW-1185">Reference proteome</keyword>
<dbReference type="Pfam" id="PF12802">
    <property type="entry name" value="MarR_2"/>
    <property type="match status" value="1"/>
</dbReference>
<dbReference type="InterPro" id="IPR036388">
    <property type="entry name" value="WH-like_DNA-bd_sf"/>
</dbReference>
<dbReference type="Gene3D" id="1.10.10.10">
    <property type="entry name" value="Winged helix-like DNA-binding domain superfamily/Winged helix DNA-binding domain"/>
    <property type="match status" value="1"/>
</dbReference>
<evidence type="ECO:0000259" key="1">
    <source>
        <dbReference type="SMART" id="SM00347"/>
    </source>
</evidence>
<dbReference type="RefSeq" id="WP_147895415.1">
    <property type="nucleotide sequence ID" value="NZ_BAAANR010000001.1"/>
</dbReference>
<comment type="caution">
    <text evidence="2">The sequence shown here is derived from an EMBL/GenBank/DDBJ whole genome shotgun (WGS) entry which is preliminary data.</text>
</comment>
<evidence type="ECO:0000313" key="3">
    <source>
        <dbReference type="Proteomes" id="UP000321034"/>
    </source>
</evidence>
<dbReference type="PANTHER" id="PTHR33164">
    <property type="entry name" value="TRANSCRIPTIONAL REGULATOR, MARR FAMILY"/>
    <property type="match status" value="1"/>
</dbReference>
<dbReference type="PANTHER" id="PTHR33164:SF43">
    <property type="entry name" value="HTH-TYPE TRANSCRIPTIONAL REPRESSOR YETL"/>
    <property type="match status" value="1"/>
</dbReference>
<dbReference type="GO" id="GO:0006950">
    <property type="term" value="P:response to stress"/>
    <property type="evidence" value="ECO:0007669"/>
    <property type="project" value="TreeGrafter"/>
</dbReference>
<dbReference type="InterPro" id="IPR000835">
    <property type="entry name" value="HTH_MarR-typ"/>
</dbReference>
<gene>
    <name evidence="2" type="ORF">FVP77_15440</name>
</gene>
<dbReference type="GO" id="GO:0003700">
    <property type="term" value="F:DNA-binding transcription factor activity"/>
    <property type="evidence" value="ECO:0007669"/>
    <property type="project" value="InterPro"/>
</dbReference>
<dbReference type="AlphaFoldDB" id="A0A5C8HY31"/>
<dbReference type="SMART" id="SM00347">
    <property type="entry name" value="HTH_MARR"/>
    <property type="match status" value="1"/>
</dbReference>
<sequence length="157" mass="17096">MTVTDTETDFDTNEAIHDAARSVELLRLSEARLSRRRQTDCGPSENARAAMRYILERADVGEGVTPSEIASHLGVSGASVTGMLDRLHAGGMIAFEAHPRDRRSKLVVPFDRSTDADDVDPVTAKIRQFAADLSPEAAAQIADFLERVREVVDAECA</sequence>
<name>A0A5C8HY31_9MICO</name>
<dbReference type="Proteomes" id="UP000321034">
    <property type="component" value="Unassembled WGS sequence"/>
</dbReference>
<dbReference type="InterPro" id="IPR036390">
    <property type="entry name" value="WH_DNA-bd_sf"/>
</dbReference>
<dbReference type="InterPro" id="IPR039422">
    <property type="entry name" value="MarR/SlyA-like"/>
</dbReference>
<feature type="domain" description="HTH marR-type" evidence="1">
    <location>
        <begin position="37"/>
        <end position="138"/>
    </location>
</feature>
<dbReference type="SUPFAM" id="SSF46785">
    <property type="entry name" value="Winged helix' DNA-binding domain"/>
    <property type="match status" value="1"/>
</dbReference>
<dbReference type="OrthoDB" id="5111571at2"/>
<reference evidence="2 3" key="1">
    <citation type="submission" date="2019-08" db="EMBL/GenBank/DDBJ databases">
        <authorList>
            <person name="Dong K."/>
        </authorList>
    </citation>
    <scope>NUCLEOTIDE SEQUENCE [LARGE SCALE GENOMIC DNA]</scope>
    <source>
        <strain evidence="2 3">JCM14558</strain>
    </source>
</reference>